<dbReference type="EMBL" id="UOEO01000245">
    <property type="protein sequence ID" value="VAW23742.1"/>
    <property type="molecule type" value="Genomic_DNA"/>
</dbReference>
<dbReference type="GO" id="GO:0016853">
    <property type="term" value="F:isomerase activity"/>
    <property type="evidence" value="ECO:0007669"/>
    <property type="project" value="UniProtKB-KW"/>
</dbReference>
<keyword evidence="2" id="KW-0413">Isomerase</keyword>
<dbReference type="PANTHER" id="PTHR12110:SF41">
    <property type="entry name" value="INOSOSE DEHYDRATASE"/>
    <property type="match status" value="1"/>
</dbReference>
<dbReference type="InterPro" id="IPR050312">
    <property type="entry name" value="IolE/XylAMocC-like"/>
</dbReference>
<protein>
    <submittedName>
        <fullName evidence="2">Sugar phosphate isomerases/epimerases</fullName>
    </submittedName>
</protein>
<evidence type="ECO:0000313" key="2">
    <source>
        <dbReference type="EMBL" id="VAW23742.1"/>
    </source>
</evidence>
<reference evidence="2" key="1">
    <citation type="submission" date="2018-06" db="EMBL/GenBank/DDBJ databases">
        <authorList>
            <person name="Zhirakovskaya E."/>
        </authorList>
    </citation>
    <scope>NUCLEOTIDE SEQUENCE</scope>
</reference>
<dbReference type="SUPFAM" id="SSF51658">
    <property type="entry name" value="Xylose isomerase-like"/>
    <property type="match status" value="1"/>
</dbReference>
<gene>
    <name evidence="2" type="ORF">MNBD_ALPHA12-286</name>
</gene>
<dbReference type="Gene3D" id="3.20.20.150">
    <property type="entry name" value="Divalent-metal-dependent TIM barrel enzymes"/>
    <property type="match status" value="1"/>
</dbReference>
<feature type="domain" description="Xylose isomerase-like TIM barrel" evidence="1">
    <location>
        <begin position="22"/>
        <end position="234"/>
    </location>
</feature>
<dbReference type="InterPro" id="IPR013022">
    <property type="entry name" value="Xyl_isomerase-like_TIM-brl"/>
</dbReference>
<evidence type="ECO:0000259" key="1">
    <source>
        <dbReference type="Pfam" id="PF01261"/>
    </source>
</evidence>
<dbReference type="AlphaFoldDB" id="A0A3B0UB68"/>
<dbReference type="InterPro" id="IPR036237">
    <property type="entry name" value="Xyl_isomerase-like_sf"/>
</dbReference>
<sequence length="251" mass="27836">MEFSFQLYSARNFPPVAGIFPKLKALGYRQVEGFGGLYDQADELAAALKDNDLTMPTGHFGLDMLEDISGSIEIAEKLGIKTLICPAIPSEQRRQNSDGWKNLADKLAALGESYNKEGFKFGWHNHNFEFVATESGKLPMELLLDGAPDIIWQCDVAWLVKGKQEPLSWFERYGKRIASIHVKDIAPAGQCADEDGWADVGHGIMDWKALFAAIGEKTSCTSFVMEHDNPNDVMRFASRSIAAAQRFAEAK</sequence>
<organism evidence="2">
    <name type="scientific">hydrothermal vent metagenome</name>
    <dbReference type="NCBI Taxonomy" id="652676"/>
    <lineage>
        <taxon>unclassified sequences</taxon>
        <taxon>metagenomes</taxon>
        <taxon>ecological metagenomes</taxon>
    </lineage>
</organism>
<accession>A0A3B0UB68</accession>
<dbReference type="PANTHER" id="PTHR12110">
    <property type="entry name" value="HYDROXYPYRUVATE ISOMERASE"/>
    <property type="match status" value="1"/>
</dbReference>
<proteinExistence type="predicted"/>
<dbReference type="Pfam" id="PF01261">
    <property type="entry name" value="AP_endonuc_2"/>
    <property type="match status" value="1"/>
</dbReference>
<name>A0A3B0UB68_9ZZZZ</name>